<dbReference type="InterPro" id="IPR036291">
    <property type="entry name" value="NAD(P)-bd_dom_sf"/>
</dbReference>
<dbReference type="InterPro" id="IPR020904">
    <property type="entry name" value="Sc_DH/Rdtase_CS"/>
</dbReference>
<proteinExistence type="inferred from homology"/>
<evidence type="ECO:0000256" key="1">
    <source>
        <dbReference type="ARBA" id="ARBA00006484"/>
    </source>
</evidence>
<dbReference type="PANTHER" id="PTHR42760">
    <property type="entry name" value="SHORT-CHAIN DEHYDROGENASES/REDUCTASES FAMILY MEMBER"/>
    <property type="match status" value="1"/>
</dbReference>
<evidence type="ECO:0000256" key="2">
    <source>
        <dbReference type="RuleBase" id="RU000363"/>
    </source>
</evidence>
<dbReference type="Proteomes" id="UP001596050">
    <property type="component" value="Unassembled WGS sequence"/>
</dbReference>
<dbReference type="PRINTS" id="PR00081">
    <property type="entry name" value="GDHRDH"/>
</dbReference>
<name>A0ABW0L8V5_9BURK</name>
<dbReference type="PRINTS" id="PR00080">
    <property type="entry name" value="SDRFAMILY"/>
</dbReference>
<accession>A0ABW0L8V5</accession>
<comment type="caution">
    <text evidence="3">The sequence shown here is derived from an EMBL/GenBank/DDBJ whole genome shotgun (WGS) entry which is preliminary data.</text>
</comment>
<dbReference type="SUPFAM" id="SSF51735">
    <property type="entry name" value="NAD(P)-binding Rossmann-fold domains"/>
    <property type="match status" value="1"/>
</dbReference>
<gene>
    <name evidence="3" type="ORF">ACFPN5_16015</name>
</gene>
<reference evidence="4" key="1">
    <citation type="journal article" date="2019" name="Int. J. Syst. Evol. Microbiol.">
        <title>The Global Catalogue of Microorganisms (GCM) 10K type strain sequencing project: providing services to taxonomists for standard genome sequencing and annotation.</title>
        <authorList>
            <consortium name="The Broad Institute Genomics Platform"/>
            <consortium name="The Broad Institute Genome Sequencing Center for Infectious Disease"/>
            <person name="Wu L."/>
            <person name="Ma J."/>
        </authorList>
    </citation>
    <scope>NUCLEOTIDE SEQUENCE [LARGE SCALE GENOMIC DNA]</scope>
    <source>
        <strain evidence="4">KACC 12649</strain>
    </source>
</reference>
<dbReference type="InterPro" id="IPR002347">
    <property type="entry name" value="SDR_fam"/>
</dbReference>
<dbReference type="Gene3D" id="3.40.50.720">
    <property type="entry name" value="NAD(P)-binding Rossmann-like Domain"/>
    <property type="match status" value="1"/>
</dbReference>
<organism evidence="3 4">
    <name type="scientific">Massilia niabensis</name>
    <dbReference type="NCBI Taxonomy" id="544910"/>
    <lineage>
        <taxon>Bacteria</taxon>
        <taxon>Pseudomonadati</taxon>
        <taxon>Pseudomonadota</taxon>
        <taxon>Betaproteobacteria</taxon>
        <taxon>Burkholderiales</taxon>
        <taxon>Oxalobacteraceae</taxon>
        <taxon>Telluria group</taxon>
        <taxon>Massilia</taxon>
    </lineage>
</organism>
<dbReference type="RefSeq" id="WP_379784755.1">
    <property type="nucleotide sequence ID" value="NZ_JBHSMU010000015.1"/>
</dbReference>
<dbReference type="Pfam" id="PF00106">
    <property type="entry name" value="adh_short"/>
    <property type="match status" value="1"/>
</dbReference>
<evidence type="ECO:0000313" key="4">
    <source>
        <dbReference type="Proteomes" id="UP001596050"/>
    </source>
</evidence>
<dbReference type="PROSITE" id="PS00061">
    <property type="entry name" value="ADH_SHORT"/>
    <property type="match status" value="1"/>
</dbReference>
<dbReference type="EMBL" id="JBHSMU010000015">
    <property type="protein sequence ID" value="MFC5461317.1"/>
    <property type="molecule type" value="Genomic_DNA"/>
</dbReference>
<protein>
    <submittedName>
        <fullName evidence="3">SDR family NAD(P)-dependent oxidoreductase</fullName>
    </submittedName>
</protein>
<sequence length="241" mass="25290">MSDRLATGRFDDRTVMITGASGNLGRAVAQAFAHCGAQLVLLDRTKPQPGEMPGEAQDRHLHLSADLLDAEAVRRATHDALQRFGRIDVLCNLAGGFAMGQPVHETGDAYFDALFGINVRTMLNGVRAVVPAMIGAGQGRIVNVAALSAQRGAALMGSYCASKDAVIRLTESMAAELRDRHINVNCVLPSIIDTPENRAAMPGADATRWVGADALADVIVFLASDAARALHGAAIPVAGRA</sequence>
<comment type="similarity">
    <text evidence="1 2">Belongs to the short-chain dehydrogenases/reductases (SDR) family.</text>
</comment>
<evidence type="ECO:0000313" key="3">
    <source>
        <dbReference type="EMBL" id="MFC5461317.1"/>
    </source>
</evidence>
<keyword evidence="4" id="KW-1185">Reference proteome</keyword>